<feature type="compositionally biased region" description="Low complexity" evidence="1">
    <location>
        <begin position="19"/>
        <end position="28"/>
    </location>
</feature>
<feature type="compositionally biased region" description="Polar residues" evidence="1">
    <location>
        <begin position="435"/>
        <end position="447"/>
    </location>
</feature>
<sequence length="1482" mass="165529">MRELQYENENEQRQSQNYRSSRLRALSSSPPPTLPRSGNSVDIESDVVMSSEPQSADERQTSAVTKELFSDLYEPSLRSEADNARREPHFAFNFMDIYEWQYPSLAPVEFTGSAPDFLRVAARECRRRGIHTKMQADNPKRKHIAIEPRNALDAENEDIAQGVLMSWRMGVIDVRRVYFNDDSEESDGFDNLPIDYAEDVADTITISDSDDEAMEDNGMFDRMATIRRSESGRSRQCKRRRQTKLITKPSSARSRGLNPSLPREALLRPASYERIYSSNSRHSKQPETKGLDAVMGEFAAVDSDSDVDNRNLVATTKLPPLLLDRHMTHMNSAQVRQQRFIGRFQRRSKSKSRYISRQNGASRRPYRSTERAGPARSVEKHYRAEFLFDDDQHISGYTTTAEKKRQTHLLSNNASARSRTGPSRADAVADRIGKQRSTNSSSIQRSTAVKRSKVMTPYGAPRKTVPTRVQMNRKTALPESISDTVDDDVPFAASGGSSELRGLASGVRFMSNTWLGRGGVRQIQQRLNRRAGELANSDINYRHGDVLRIEMAASPEEFGQAYSMLWMLWYEQIISENSEIDGDSVLLWIEFAQQYIARPRTTTALAQLASVMVPSTENALSRLNASSLVQGERAALAAAVGLAIIVSLRQLAVELNRVRAVGHMGPRAVGDDDALAMIYDEEDMSARVYMAVAATVRWLSASCWSGQEGLNGMASQVWVALLHVIGGESMWPALRKMCRQSSSEVQGLWALLAVLVPLTQVNEDGVAGPRVQGNMQGLVLRVAEMAVEKQLQSSRDKLDAADEVAVRRAFFRAHSVVVEHGIAIPAGSAQLLLTQYRFLEHTGFRSLHIEPPPSLPRFFTRYSGQVEYKSSAADTCVILWLRALSAALDSWVSRLQTTTPDRQLLRDVRAAVSKMLPTRILTFTSTTPTAQLSTLANYYAVFLLFLHSVPSNIVRATRLYTQFQALLRFRDSASQTARRVYFEAWSAAVCIIGSRLRTALDGCGDVCGMSHKLVSRVSISPDIADYHRALSLSVSGWADALGLVLVNLTDPQQQQQQKELWKLIDAALMYTLRVLSSHMLSPHAPTIALVLLELFRAQPLLDLLVWADNTERMRVQSHVLEILRIWQAGHIQLPPAEIEPSCQESSIEPPAFNAPPTTNSADAQGDSQAACLDMLDPNEMLAAAAAAEAMEQHEAALLIHRATLREIHERFVPRVRLHVMSIFASSATALPTGRHLRALETTVTALALMVCECVASGLRTWQSFLDEHGRDSLHLVANWRGRRLILVLFTVAAIDCVRARQIPEDQQLHALAKDVWFASICDLSLTPYTHRLAAQLEWADRQHQSSVFAHMPVDMRLLDANGKLYRPLGQYSAVSGALDPQLDDYEHRASLAMSCISSAVQAISAALRSSDTLEHSHKHVFSSWITLLLTTQRQIRQSYLNASHALVDMRNLVDSMAERVTLLIRDHCAELFLPPNLAFQSR</sequence>
<accession>A0A9W8I4G6</accession>
<name>A0A9W8I4G6_9FUNG</name>
<evidence type="ECO:0000313" key="2">
    <source>
        <dbReference type="EMBL" id="KAJ2847231.1"/>
    </source>
</evidence>
<dbReference type="EMBL" id="JANBUW010000357">
    <property type="protein sequence ID" value="KAJ2847231.1"/>
    <property type="molecule type" value="Genomic_DNA"/>
</dbReference>
<feature type="region of interest" description="Disordered" evidence="1">
    <location>
        <begin position="1"/>
        <end position="62"/>
    </location>
</feature>
<dbReference type="Proteomes" id="UP001139887">
    <property type="component" value="Unassembled WGS sequence"/>
</dbReference>
<feature type="compositionally biased region" description="Basic residues" evidence="1">
    <location>
        <begin position="345"/>
        <end position="354"/>
    </location>
</feature>
<feature type="compositionally biased region" description="Polar residues" evidence="1">
    <location>
        <begin position="408"/>
        <end position="421"/>
    </location>
</feature>
<dbReference type="OrthoDB" id="5541472at2759"/>
<feature type="region of interest" description="Disordered" evidence="1">
    <location>
        <begin position="228"/>
        <end position="260"/>
    </location>
</feature>
<feature type="compositionally biased region" description="Polar residues" evidence="1">
    <location>
        <begin position="244"/>
        <end position="253"/>
    </location>
</feature>
<reference evidence="2" key="1">
    <citation type="submission" date="2022-07" db="EMBL/GenBank/DDBJ databases">
        <title>Phylogenomic reconstructions and comparative analyses of Kickxellomycotina fungi.</title>
        <authorList>
            <person name="Reynolds N.K."/>
            <person name="Stajich J.E."/>
            <person name="Barry K."/>
            <person name="Grigoriev I.V."/>
            <person name="Crous P."/>
            <person name="Smith M.E."/>
        </authorList>
    </citation>
    <scope>NUCLEOTIDE SEQUENCE</scope>
    <source>
        <strain evidence="2">NRRL 1566</strain>
    </source>
</reference>
<evidence type="ECO:0000313" key="3">
    <source>
        <dbReference type="Proteomes" id="UP001139887"/>
    </source>
</evidence>
<protein>
    <recommendedName>
        <fullName evidence="4">Mus7/MMS22 family-domain-containing protein</fullName>
    </recommendedName>
</protein>
<keyword evidence="3" id="KW-1185">Reference proteome</keyword>
<evidence type="ECO:0008006" key="4">
    <source>
        <dbReference type="Google" id="ProtNLM"/>
    </source>
</evidence>
<proteinExistence type="predicted"/>
<evidence type="ECO:0000256" key="1">
    <source>
        <dbReference type="SAM" id="MobiDB-lite"/>
    </source>
</evidence>
<feature type="region of interest" description="Disordered" evidence="1">
    <location>
        <begin position="402"/>
        <end position="452"/>
    </location>
</feature>
<gene>
    <name evidence="2" type="ORF">IWW36_003958</name>
</gene>
<organism evidence="2 3">
    <name type="scientific">Coemansia brasiliensis</name>
    <dbReference type="NCBI Taxonomy" id="2650707"/>
    <lineage>
        <taxon>Eukaryota</taxon>
        <taxon>Fungi</taxon>
        <taxon>Fungi incertae sedis</taxon>
        <taxon>Zoopagomycota</taxon>
        <taxon>Kickxellomycotina</taxon>
        <taxon>Kickxellomycetes</taxon>
        <taxon>Kickxellales</taxon>
        <taxon>Kickxellaceae</taxon>
        <taxon>Coemansia</taxon>
    </lineage>
</organism>
<feature type="region of interest" description="Disordered" evidence="1">
    <location>
        <begin position="345"/>
        <end position="377"/>
    </location>
</feature>
<comment type="caution">
    <text evidence="2">The sequence shown here is derived from an EMBL/GenBank/DDBJ whole genome shotgun (WGS) entry which is preliminary data.</text>
</comment>